<feature type="coiled-coil region" evidence="1">
    <location>
        <begin position="1425"/>
        <end position="1452"/>
    </location>
</feature>
<dbReference type="SUPFAM" id="SSF52540">
    <property type="entry name" value="P-loop containing nucleoside triphosphate hydrolases"/>
    <property type="match status" value="2"/>
</dbReference>
<dbReference type="InterPro" id="IPR029063">
    <property type="entry name" value="SAM-dependent_MTases_sf"/>
</dbReference>
<dbReference type="PANTHER" id="PTHR41313:SF1">
    <property type="entry name" value="DNA METHYLASE ADENINE-SPECIFIC DOMAIN-CONTAINING PROTEIN"/>
    <property type="match status" value="1"/>
</dbReference>
<evidence type="ECO:0000313" key="4">
    <source>
        <dbReference type="Proteomes" id="UP000324383"/>
    </source>
</evidence>
<keyword evidence="3" id="KW-0489">Methyltransferase</keyword>
<organism evidence="3 4">
    <name type="scientific">Bacteroides pyogenes</name>
    <dbReference type="NCBI Taxonomy" id="310300"/>
    <lineage>
        <taxon>Bacteria</taxon>
        <taxon>Pseudomonadati</taxon>
        <taxon>Bacteroidota</taxon>
        <taxon>Bacteroidia</taxon>
        <taxon>Bacteroidales</taxon>
        <taxon>Bacteroidaceae</taxon>
        <taxon>Bacteroides</taxon>
    </lineage>
</organism>
<dbReference type="GO" id="GO:0009007">
    <property type="term" value="F:site-specific DNA-methyltransferase (adenine-specific) activity"/>
    <property type="evidence" value="ECO:0007669"/>
    <property type="project" value="UniProtKB-EC"/>
</dbReference>
<dbReference type="Pfam" id="PF07669">
    <property type="entry name" value="Eco57I"/>
    <property type="match status" value="1"/>
</dbReference>
<name>A0A5D3EAG0_9BACE</name>
<proteinExistence type="predicted"/>
<accession>A0A5D3EAG0</accession>
<dbReference type="RefSeq" id="WP_148730671.1">
    <property type="nucleotide sequence ID" value="NZ_VKLW01000023.1"/>
</dbReference>
<dbReference type="GO" id="GO:0032259">
    <property type="term" value="P:methylation"/>
    <property type="evidence" value="ECO:0007669"/>
    <property type="project" value="UniProtKB-KW"/>
</dbReference>
<dbReference type="PRINTS" id="PR00507">
    <property type="entry name" value="N12N6MTFRASE"/>
</dbReference>
<dbReference type="PANTHER" id="PTHR41313">
    <property type="entry name" value="ADENINE-SPECIFIC METHYLTRANSFERASE"/>
    <property type="match status" value="1"/>
</dbReference>
<dbReference type="SUPFAM" id="SSF53335">
    <property type="entry name" value="S-adenosyl-L-methionine-dependent methyltransferases"/>
    <property type="match status" value="1"/>
</dbReference>
<dbReference type="Gene3D" id="3.40.50.150">
    <property type="entry name" value="Vaccinia Virus protein VP39"/>
    <property type="match status" value="1"/>
</dbReference>
<dbReference type="Gene3D" id="3.40.50.300">
    <property type="entry name" value="P-loop containing nucleotide triphosphate hydrolases"/>
    <property type="match status" value="2"/>
</dbReference>
<comment type="caution">
    <text evidence="3">The sequence shown here is derived from an EMBL/GenBank/DDBJ whole genome shotgun (WGS) entry which is preliminary data.</text>
</comment>
<dbReference type="SMART" id="SM00490">
    <property type="entry name" value="HELICc"/>
    <property type="match status" value="1"/>
</dbReference>
<dbReference type="Pfam" id="PF00271">
    <property type="entry name" value="Helicase_C"/>
    <property type="match status" value="1"/>
</dbReference>
<dbReference type="PROSITE" id="PS51194">
    <property type="entry name" value="HELICASE_CTER"/>
    <property type="match status" value="1"/>
</dbReference>
<dbReference type="Proteomes" id="UP000324383">
    <property type="component" value="Unassembled WGS sequence"/>
</dbReference>
<keyword evidence="4" id="KW-1185">Reference proteome</keyword>
<dbReference type="CDD" id="cd02440">
    <property type="entry name" value="AdoMet_MTases"/>
    <property type="match status" value="1"/>
</dbReference>
<protein>
    <submittedName>
        <fullName evidence="3">DNA methylase</fullName>
    </submittedName>
</protein>
<feature type="domain" description="Helicase C-terminal" evidence="2">
    <location>
        <begin position="1225"/>
        <end position="1397"/>
    </location>
</feature>
<evidence type="ECO:0000259" key="2">
    <source>
        <dbReference type="PROSITE" id="PS51194"/>
    </source>
</evidence>
<gene>
    <name evidence="3" type="ORF">FNJ60_10540</name>
</gene>
<keyword evidence="3" id="KW-0808">Transferase</keyword>
<dbReference type="InterPro" id="IPR052933">
    <property type="entry name" value="DNA_Protect_Modify"/>
</dbReference>
<reference evidence="3 4" key="1">
    <citation type="submission" date="2019-07" db="EMBL/GenBank/DDBJ databases">
        <title>Draft Genome Sequences of Bacteroides pyogenes Strains Isolated from the Uterus Holstein Dairy Cows with Metritis.</title>
        <authorList>
            <person name="Cunha F."/>
            <person name="Galvao K.N."/>
            <person name="Jeon S.J."/>
            <person name="Jeong K.C."/>
        </authorList>
    </citation>
    <scope>NUCLEOTIDE SEQUENCE [LARGE SCALE GENOMIC DNA]</scope>
    <source>
        <strain evidence="3 4">KG-31</strain>
    </source>
</reference>
<dbReference type="InterPro" id="IPR001650">
    <property type="entry name" value="Helicase_C-like"/>
</dbReference>
<evidence type="ECO:0000256" key="1">
    <source>
        <dbReference type="SAM" id="Coils"/>
    </source>
</evidence>
<keyword evidence="1" id="KW-0175">Coiled coil</keyword>
<sequence length="1649" mass="188091">MAYNKKNILSNNIEIIRLLFALKSEGKVPTESERLKLASYSGFGGLKCVLDMRPQEEWPVSERSLYPLVQELYEIIRENSSSKEEEREYIESLKRSVLTAFYTPISAVKQIGNAIWEATQGKITKMLDPAGGTGRFLEALDFDKNLHRVSYEKDILSGMILSALYPKDEIHIAGFESISPLENNTYDVVLTNSPFGDFQIFDPAFSLSNNKMRRYASKAVHNYFLAKSLDVTKPGGIVAMITSRGVSDSPENISFRKYLISKASLVCGVRFPETFFGDSGTEIGSDLIILQKRICPTIETSLAEQDFISSQFIDEVSINGYFLRTENVLGKYEKSQNAYGRPYMAVRPLKEEPSFFASMLSTGFQSNYIFPYLEKEQHILNVLGEEVVSLFDLFNSVSKEAPKERIWNGKWNEHYTTGTIVSYENQIGHLKRESEKFFFTPLFSLSSEDTHILEAYVNLRDTYWKLFDYEQKYLKENEELRVSLNKQYDEIFRAFGGLRESKVSSVILTDISSREILALERYINGRSVKADIFFTPVVFKKESTEVLSAEAALLSSLNIKGFVDFDFMEKRTGKSLSILKEELRGSIFFNPSGESPSGYEHKDLFLSGNIYEKISCLQSYSSSLSEEEKDYLSESISALESVIPEKIEFENLDFNLGERWIPCEFYDKFASSLFEIPTSITYVPALDDFHVSVEYYSHSVQTLWGISGKMLFPEVFQNALQGTFPQFTKTIYLGSEKKIVPDMESTQIVASKIQEIQSRFLDWLSNLPLSEKKYLADLYNRQFNCFVKPSFNGSHQSFPDLSFDSFDYDDLYQSQKDCIWMLKQNGGGICDHEVGAGKTMIMCVAAYEMKRLGLVNKPLIIALKANAADIAATFSKAYPHAKILFPGKNDFKPSNRSQFWRDIQNNNWDCIILTHDQFAKIPQSEEIKQEILQEELRDVSESLDVYASLNHVSRSLQKGLEKRKENLLAKIQASIHAISSRQEEEVNFRSMGIDHIFVDESHLFKNLTFTTRHQRVAGIGNINGSQRALNLFFAIRDIQSRTGKDLGATFLSGTTISNSLTELYVLFKYLRPKALAAQNITCFDAWAAVFTRKSSEFEISVTNNVIQKERFRYFVKVPELAMFYNEITDYRTAESIGIDRPKGMMVLKNIPPTPAQNDFINKLMQFAETGDASLLGRAPLSESEEKAKMLIATDYARKMSLDMRLIDPDIYTGEQGNKASVCAAAIAEYYYKYNEQKGTQFVFSDLGTYKSGEWNVYSEIRQQLECLYSIPSSEVRFIQECKTESARTNLFTDMNSGKVRVVFGSTSMLGTGVNAQQRAVAVHHLDIPWRPSDLEQREGRAIRKGNLVAKFFANNQVDVFIYATERSLDAYKFNILQNKQQFISQLKSGKYASRTLDEGCIDEKSGMNYAEYVAILSGNTDLLEQAKLDKRIKQLEKEYSLFRKERLSAERKMEYMESQNENIARAIQNIHFDMAEFKNISERNFVTTNGLKLFGEDAGKFLSSFRGGSNVSSGWMPIGEYASFPVCLRKEDFRVFYSIEGKSGKHYMSGRGSLPLAYSEALPYLEACINSLPEKEKKLLATHQKNCEDITRLRASLKEKQTWVRADLLIELKAQATQLEKKIRESINKSEPSLSLKDELQQEQQMSNF</sequence>
<evidence type="ECO:0000313" key="3">
    <source>
        <dbReference type="EMBL" id="TYK32839.1"/>
    </source>
</evidence>
<dbReference type="InterPro" id="IPR027417">
    <property type="entry name" value="P-loop_NTPase"/>
</dbReference>
<feature type="coiled-coil region" evidence="1">
    <location>
        <begin position="1580"/>
        <end position="1629"/>
    </location>
</feature>
<dbReference type="EMBL" id="VKLW01000023">
    <property type="protein sequence ID" value="TYK32839.1"/>
    <property type="molecule type" value="Genomic_DNA"/>
</dbReference>
<dbReference type="GO" id="GO:0006304">
    <property type="term" value="P:DNA modification"/>
    <property type="evidence" value="ECO:0007669"/>
    <property type="project" value="InterPro"/>
</dbReference>
<dbReference type="InterPro" id="IPR011639">
    <property type="entry name" value="MethylTrfase_TaqI-like_dom"/>
</dbReference>